<keyword evidence="3" id="KW-1185">Reference proteome</keyword>
<feature type="compositionally biased region" description="Basic and acidic residues" evidence="1">
    <location>
        <begin position="286"/>
        <end position="295"/>
    </location>
</feature>
<dbReference type="OrthoDB" id="2982281at2759"/>
<dbReference type="Proteomes" id="UP000007431">
    <property type="component" value="Unassembled WGS sequence"/>
</dbReference>
<protein>
    <submittedName>
        <fullName evidence="2">Uncharacterized protein</fullName>
    </submittedName>
</protein>
<sequence>MDVSKFPDLYDEERAKNIVGDISSRRAAAAPDKCLGTFMDSPSASTQVRIASGYNDRTRVLVMPDGETEYQLEIVGVLWRVDLPPVGSDYQSATLRRARQAKQGVAIVAFDNPLFAAAMRNIEHIRNLFQRSIGRRVTTSAPTQTRCGKAIGFASRYFSHVKDADPASVESVPENIDPFPQRYLQAMLESYGQLVYTNSNSVEYYIASGEGPAGALSYTECPPSTFQVGDVVAVTISFVAVPQFTRGAEADWYMLKVLRGIALLDDGPTNPGIKRPGRAFGAQEEPTDKRARPTQEEGNDNGMQIATHWSEEPPKKKRKRHTTTGGPTSYDVVAFSVNEQSVDDVVNGPGVPSSGPAQSGSSTRQNEAPTWEYTSRSEPDPSLCVHPTAPIGSNDLATTSEASHNIAADFDQSDADGSSASVHSLDLTSNVAVRHGTPTTWWQSVNAITYLPYHTTDNPRVNVLAWDANCVDLCAKMFPSALERPDMLTVLTNGPVNDILDQAVASLEQGVSVLVKGGGLKVPQVSGRDDVDDAMTPQYWGCRFPAGGGLGLDLHTPLEVHDMYLREVETQSDKDEAGRNSDSSVDTAKSERASSSTIHKHKGAPGPKRVNQQHTPAANPIPPESRTMMSLNEFHEYIQDGSNPPRCILELLPGLPSSDAIIEQVLRSWQTYGAPSTGVSYTNGASLLCLISTQWGWAHQSSTATFANLAERMKHVVAGASKYGASRGDFHIPNSDWTIGPDNGAILILEEGDLFRVRNGERFRRKSMLALCLMILWPDRYIPRASQAPARAVESERSDGGRLLARFLKGYGKWARLDIDNVAVSVCERVIHEITPRRGKKESPSAWYTRAREYNVDGAHWQHPGDYIDLSYLL</sequence>
<gene>
    <name evidence="2" type="ORF">SCHCODRAFT_233776</name>
</gene>
<organism evidence="3">
    <name type="scientific">Schizophyllum commune (strain H4-8 / FGSC 9210)</name>
    <name type="common">Split gill fungus</name>
    <dbReference type="NCBI Taxonomy" id="578458"/>
    <lineage>
        <taxon>Eukaryota</taxon>
        <taxon>Fungi</taxon>
        <taxon>Dikarya</taxon>
        <taxon>Basidiomycota</taxon>
        <taxon>Agaricomycotina</taxon>
        <taxon>Agaricomycetes</taxon>
        <taxon>Agaricomycetidae</taxon>
        <taxon>Agaricales</taxon>
        <taxon>Schizophyllaceae</taxon>
        <taxon>Schizophyllum</taxon>
    </lineage>
</organism>
<dbReference type="HOGENOM" id="CLU_328768_0_0_1"/>
<feature type="region of interest" description="Disordered" evidence="1">
    <location>
        <begin position="266"/>
        <end position="330"/>
    </location>
</feature>
<dbReference type="AlphaFoldDB" id="D8PY59"/>
<feature type="compositionally biased region" description="Polar residues" evidence="1">
    <location>
        <begin position="580"/>
        <end position="597"/>
    </location>
</feature>
<accession>D8PY59</accession>
<feature type="compositionally biased region" description="Polar residues" evidence="1">
    <location>
        <begin position="355"/>
        <end position="376"/>
    </location>
</feature>
<dbReference type="EMBL" id="GL377304">
    <property type="protein sequence ID" value="EFI99195.1"/>
    <property type="molecule type" value="Genomic_DNA"/>
</dbReference>
<feature type="compositionally biased region" description="Basic and acidic residues" evidence="1">
    <location>
        <begin position="569"/>
        <end position="579"/>
    </location>
</feature>
<evidence type="ECO:0000256" key="1">
    <source>
        <dbReference type="SAM" id="MobiDB-lite"/>
    </source>
</evidence>
<name>D8PY59_SCHCM</name>
<proteinExistence type="predicted"/>
<feature type="region of interest" description="Disordered" evidence="1">
    <location>
        <begin position="569"/>
        <end position="624"/>
    </location>
</feature>
<dbReference type="GeneID" id="9586045"/>
<evidence type="ECO:0000313" key="2">
    <source>
        <dbReference type="EMBL" id="EFI99195.1"/>
    </source>
</evidence>
<reference evidence="2 3" key="1">
    <citation type="journal article" date="2010" name="Nat. Biotechnol.">
        <title>Genome sequence of the model mushroom Schizophyllum commune.</title>
        <authorList>
            <person name="Ohm R.A."/>
            <person name="de Jong J.F."/>
            <person name="Lugones L.G."/>
            <person name="Aerts A."/>
            <person name="Kothe E."/>
            <person name="Stajich J.E."/>
            <person name="de Vries R.P."/>
            <person name="Record E."/>
            <person name="Levasseur A."/>
            <person name="Baker S.E."/>
            <person name="Bartholomew K.A."/>
            <person name="Coutinho P.M."/>
            <person name="Erdmann S."/>
            <person name="Fowler T.J."/>
            <person name="Gathman A.C."/>
            <person name="Lombard V."/>
            <person name="Henrissat B."/>
            <person name="Knabe N."/>
            <person name="Kuees U."/>
            <person name="Lilly W.W."/>
            <person name="Lindquist E."/>
            <person name="Lucas S."/>
            <person name="Magnuson J.K."/>
            <person name="Piumi F."/>
            <person name="Raudaskoski M."/>
            <person name="Salamov A."/>
            <person name="Schmutz J."/>
            <person name="Schwarze F.W.M.R."/>
            <person name="vanKuyk P.A."/>
            <person name="Horton J.S."/>
            <person name="Grigoriev I.V."/>
            <person name="Woesten H.A.B."/>
        </authorList>
    </citation>
    <scope>NUCLEOTIDE SEQUENCE [LARGE SCALE GENOMIC DNA]</scope>
    <source>
        <strain evidence="3">H4-8 / FGSC 9210</strain>
    </source>
</reference>
<feature type="region of interest" description="Disordered" evidence="1">
    <location>
        <begin position="343"/>
        <end position="396"/>
    </location>
</feature>
<dbReference type="VEuPathDB" id="FungiDB:SCHCODRAFT_02598345"/>
<evidence type="ECO:0000313" key="3">
    <source>
        <dbReference type="Proteomes" id="UP000007431"/>
    </source>
</evidence>
<dbReference type="KEGG" id="scm:SCHCO_02597938"/>
<dbReference type="InParanoid" id="D8PY59"/>